<proteinExistence type="predicted"/>
<gene>
    <name evidence="3" type="ORF">PGLA1383_LOCUS43320</name>
</gene>
<dbReference type="InterPro" id="IPR001251">
    <property type="entry name" value="CRAL-TRIO_dom"/>
</dbReference>
<dbReference type="EMBL" id="CAJNNV010028963">
    <property type="protein sequence ID" value="CAE8626388.1"/>
    <property type="molecule type" value="Genomic_DNA"/>
</dbReference>
<evidence type="ECO:0000313" key="3">
    <source>
        <dbReference type="EMBL" id="CAE8626388.1"/>
    </source>
</evidence>
<dbReference type="OrthoDB" id="2015280at2759"/>
<accession>A0A813GMT1</accession>
<dbReference type="PROSITE" id="PS50191">
    <property type="entry name" value="CRAL_TRIO"/>
    <property type="match status" value="1"/>
</dbReference>
<dbReference type="AlphaFoldDB" id="A0A813GMT1"/>
<keyword evidence="4" id="KW-1185">Reference proteome</keyword>
<name>A0A813GMT1_POLGL</name>
<protein>
    <recommendedName>
        <fullName evidence="2">CRAL-TRIO domain-containing protein</fullName>
    </recommendedName>
</protein>
<organism evidence="3 4">
    <name type="scientific">Polarella glacialis</name>
    <name type="common">Dinoflagellate</name>
    <dbReference type="NCBI Taxonomy" id="89957"/>
    <lineage>
        <taxon>Eukaryota</taxon>
        <taxon>Sar</taxon>
        <taxon>Alveolata</taxon>
        <taxon>Dinophyceae</taxon>
        <taxon>Suessiales</taxon>
        <taxon>Suessiaceae</taxon>
        <taxon>Polarella</taxon>
    </lineage>
</organism>
<evidence type="ECO:0000259" key="2">
    <source>
        <dbReference type="PROSITE" id="PS50191"/>
    </source>
</evidence>
<reference evidence="3" key="1">
    <citation type="submission" date="2021-02" db="EMBL/GenBank/DDBJ databases">
        <authorList>
            <person name="Dougan E. K."/>
            <person name="Rhodes N."/>
            <person name="Thang M."/>
            <person name="Chan C."/>
        </authorList>
    </citation>
    <scope>NUCLEOTIDE SEQUENCE</scope>
</reference>
<dbReference type="SUPFAM" id="SSF52087">
    <property type="entry name" value="CRAL/TRIO domain"/>
    <property type="match status" value="1"/>
</dbReference>
<dbReference type="InterPro" id="IPR036865">
    <property type="entry name" value="CRAL-TRIO_dom_sf"/>
</dbReference>
<feature type="signal peptide" evidence="1">
    <location>
        <begin position="1"/>
        <end position="29"/>
    </location>
</feature>
<evidence type="ECO:0000313" key="4">
    <source>
        <dbReference type="Proteomes" id="UP000654075"/>
    </source>
</evidence>
<dbReference type="Gene3D" id="3.40.525.10">
    <property type="entry name" value="CRAL-TRIO lipid binding domain"/>
    <property type="match status" value="1"/>
</dbReference>
<dbReference type="Pfam" id="PF00650">
    <property type="entry name" value="CRAL_TRIO"/>
    <property type="match status" value="1"/>
</dbReference>
<comment type="caution">
    <text evidence="3">The sequence shown here is derived from an EMBL/GenBank/DDBJ whole genome shotgun (WGS) entry which is preliminary data.</text>
</comment>
<dbReference type="Proteomes" id="UP000654075">
    <property type="component" value="Unassembled WGS sequence"/>
</dbReference>
<evidence type="ECO:0000256" key="1">
    <source>
        <dbReference type="SAM" id="SignalP"/>
    </source>
</evidence>
<feature type="domain" description="CRAL-TRIO" evidence="2">
    <location>
        <begin position="212"/>
        <end position="387"/>
    </location>
</feature>
<keyword evidence="1" id="KW-0732">Signal</keyword>
<sequence>MASWRRLQTCSRRRLAGLLLASAAGLGLSWVGRPSQSFCAAGPGQQCRPADVSPWQSASAAPDSHDAHAPAGGVLMPRATVLAAGGILMALTLAASKARRQGRGSQALLGRAAAEKEDMDLEKISKKYADEVKQIRRLCTAVPEDWDDVKVMRFAMQHPGDPKAAADNVKEVLAWRAGEGLPVVTAAAAAIAKATAKGGWDNTPVFEAAPHSSKVGKYITPKQMVVVSTKGGDLVTCIRAATIDSESLMKEVKEQEMVEFFLYAREVNTIIAEKRTRATGRVVKLISANDLTGVSKFPDSAFSAALTGSAKKAVTLYPGYSGPTVLLNLPWIARLLVSFLTPLFPGAVREKLKFARNPISYMDDLEDICKEPTKARFVADMQEILNT</sequence>
<feature type="chain" id="PRO_5032844201" description="CRAL-TRIO domain-containing protein" evidence="1">
    <location>
        <begin position="30"/>
        <end position="387"/>
    </location>
</feature>